<dbReference type="OrthoDB" id="2455238at2759"/>
<gene>
    <name evidence="1" type="ORF">RFULGI_LOCUS11947</name>
</gene>
<comment type="caution">
    <text evidence="1">The sequence shown here is derived from an EMBL/GenBank/DDBJ whole genome shotgun (WGS) entry which is preliminary data.</text>
</comment>
<name>A0A9N9NEZ2_9GLOM</name>
<organism evidence="1 2">
    <name type="scientific">Racocetra fulgida</name>
    <dbReference type="NCBI Taxonomy" id="60492"/>
    <lineage>
        <taxon>Eukaryota</taxon>
        <taxon>Fungi</taxon>
        <taxon>Fungi incertae sedis</taxon>
        <taxon>Mucoromycota</taxon>
        <taxon>Glomeromycotina</taxon>
        <taxon>Glomeromycetes</taxon>
        <taxon>Diversisporales</taxon>
        <taxon>Gigasporaceae</taxon>
        <taxon>Racocetra</taxon>
    </lineage>
</organism>
<reference evidence="1" key="1">
    <citation type="submission" date="2021-06" db="EMBL/GenBank/DDBJ databases">
        <authorList>
            <person name="Kallberg Y."/>
            <person name="Tangrot J."/>
            <person name="Rosling A."/>
        </authorList>
    </citation>
    <scope>NUCLEOTIDE SEQUENCE</scope>
    <source>
        <strain evidence="1">IN212</strain>
    </source>
</reference>
<dbReference type="AlphaFoldDB" id="A0A9N9NEZ2"/>
<dbReference type="Proteomes" id="UP000789396">
    <property type="component" value="Unassembled WGS sequence"/>
</dbReference>
<feature type="non-terminal residue" evidence="1">
    <location>
        <position position="183"/>
    </location>
</feature>
<accession>A0A9N9NEZ2</accession>
<evidence type="ECO:0000313" key="1">
    <source>
        <dbReference type="EMBL" id="CAG8728429.1"/>
    </source>
</evidence>
<sequence length="183" mass="20921">MSDKNSLSKILSVKLNDVTKSEGASLTFDATSHKNKVITANEWSAFIEKFYNLQVESKSGFKNLIKYLDDEKKSNKNIGKPTGESINFLYLKNAIKYYNEKKYESAYGLFRHLTCKESKKDTGKEATQIYDISMYYIALCKLNGNGTDKDEKYTLSVAKFLENYKKNSEALKVYNLLCSEAKD</sequence>
<evidence type="ECO:0000313" key="2">
    <source>
        <dbReference type="Proteomes" id="UP000789396"/>
    </source>
</evidence>
<proteinExistence type="predicted"/>
<protein>
    <submittedName>
        <fullName evidence="1">15403_t:CDS:1</fullName>
    </submittedName>
</protein>
<dbReference type="EMBL" id="CAJVPZ010027451">
    <property type="protein sequence ID" value="CAG8728429.1"/>
    <property type="molecule type" value="Genomic_DNA"/>
</dbReference>
<keyword evidence="2" id="KW-1185">Reference proteome</keyword>